<feature type="region of interest" description="Disordered" evidence="4">
    <location>
        <begin position="247"/>
        <end position="277"/>
    </location>
</feature>
<evidence type="ECO:0000256" key="4">
    <source>
        <dbReference type="SAM" id="MobiDB-lite"/>
    </source>
</evidence>
<dbReference type="InterPro" id="IPR000456">
    <property type="entry name" value="Ribosomal_bL17"/>
</dbReference>
<evidence type="ECO:0000256" key="2">
    <source>
        <dbReference type="ARBA" id="ARBA00022980"/>
    </source>
</evidence>
<dbReference type="Pfam" id="PF01196">
    <property type="entry name" value="Ribosomal_L17"/>
    <property type="match status" value="1"/>
</dbReference>
<evidence type="ECO:0000256" key="1">
    <source>
        <dbReference type="ARBA" id="ARBA00008777"/>
    </source>
</evidence>
<evidence type="ECO:0000313" key="6">
    <source>
        <dbReference type="Proteomes" id="UP001497744"/>
    </source>
</evidence>
<dbReference type="InterPro" id="IPR036373">
    <property type="entry name" value="Ribosomal_bL17_sf"/>
</dbReference>
<dbReference type="GO" id="GO:0006412">
    <property type="term" value="P:translation"/>
    <property type="evidence" value="ECO:0007669"/>
    <property type="project" value="InterPro"/>
</dbReference>
<evidence type="ECO:0000313" key="5">
    <source>
        <dbReference type="EMBL" id="GIX62738.1"/>
    </source>
</evidence>
<dbReference type="GO" id="GO:0003735">
    <property type="term" value="F:structural constituent of ribosome"/>
    <property type="evidence" value="ECO:0007669"/>
    <property type="project" value="InterPro"/>
</dbReference>
<dbReference type="PANTHER" id="PTHR14413">
    <property type="entry name" value="RIBOSOMAL PROTEIN L17"/>
    <property type="match status" value="1"/>
</dbReference>
<comment type="caution">
    <text evidence="5">The sequence shown here is derived from an EMBL/GenBank/DDBJ whole genome shotgun (WGS) entry which is preliminary data.</text>
</comment>
<evidence type="ECO:0000256" key="3">
    <source>
        <dbReference type="ARBA" id="ARBA00023274"/>
    </source>
</evidence>
<proteinExistence type="inferred from homology"/>
<dbReference type="Gene3D" id="3.90.1030.10">
    <property type="entry name" value="Ribosomal protein L17"/>
    <property type="match status" value="1"/>
</dbReference>
<dbReference type="AlphaFoldDB" id="A0AAV4LRY9"/>
<accession>A0AAV4LRY9</accession>
<dbReference type="SUPFAM" id="SSF64263">
    <property type="entry name" value="Prokaryotic ribosomal protein L17"/>
    <property type="match status" value="1"/>
</dbReference>
<comment type="similarity">
    <text evidence="1">Belongs to the bacterial ribosomal protein bL17 family.</text>
</comment>
<keyword evidence="2 5" id="KW-0689">Ribosomal protein</keyword>
<keyword evidence="3" id="KW-0687">Ribonucleoprotein</keyword>
<dbReference type="RefSeq" id="XP_067714807.1">
    <property type="nucleotide sequence ID" value="XM_067858706.1"/>
</dbReference>
<sequence>MGFSATARLVAHGQRGRVFRKFRGQPPKRFDWIKNQLDRLLRDGRVEVTLPRAKELQQYAEEVVFHAKKDTPESDLVVESMLRTPEARQQLYERYVPLYAERSFFCTRVVNQWRLRFHDAAPMAYLEFVDRPGELRPAKPVGSKKLLHVHALMQGSRRDYRKYYGVRELPCWLTPTQFAKSHGMLDSEGRLLSDISHLVQDTDTAWHEKTDTVSTINPQWREHPEMRDRLLRIQSVELSGDRAKETFDCSYEEPAERRVPTSNPDLSSVVRRPRFNP</sequence>
<dbReference type="GO" id="GO:0022625">
    <property type="term" value="C:cytosolic large ribosomal subunit"/>
    <property type="evidence" value="ECO:0007669"/>
    <property type="project" value="TreeGrafter"/>
</dbReference>
<name>A0AAV4LRY9_BABCB</name>
<keyword evidence="6" id="KW-1185">Reference proteome</keyword>
<dbReference type="GeneID" id="94194219"/>
<reference evidence="5 6" key="1">
    <citation type="submission" date="2021-06" db="EMBL/GenBank/DDBJ databases">
        <title>Genome sequence of Babesia caballi.</title>
        <authorList>
            <person name="Yamagishi J."/>
            <person name="Kidaka T."/>
            <person name="Ochi A."/>
        </authorList>
    </citation>
    <scope>NUCLEOTIDE SEQUENCE [LARGE SCALE GENOMIC DNA]</scope>
    <source>
        <strain evidence="5">USDA-D6B2</strain>
    </source>
</reference>
<organism evidence="5 6">
    <name type="scientific">Babesia caballi</name>
    <dbReference type="NCBI Taxonomy" id="5871"/>
    <lineage>
        <taxon>Eukaryota</taxon>
        <taxon>Sar</taxon>
        <taxon>Alveolata</taxon>
        <taxon>Apicomplexa</taxon>
        <taxon>Aconoidasida</taxon>
        <taxon>Piroplasmida</taxon>
        <taxon>Babesiidae</taxon>
        <taxon>Babesia</taxon>
    </lineage>
</organism>
<dbReference type="EMBL" id="BPLF01000002">
    <property type="protein sequence ID" value="GIX62738.1"/>
    <property type="molecule type" value="Genomic_DNA"/>
</dbReference>
<gene>
    <name evidence="5" type="ORF">BcabD6B2_21730</name>
</gene>
<dbReference type="Proteomes" id="UP001497744">
    <property type="component" value="Unassembled WGS sequence"/>
</dbReference>
<protein>
    <submittedName>
        <fullName evidence="5">50S ribosomal protein L17</fullName>
    </submittedName>
</protein>
<dbReference type="PANTHER" id="PTHR14413:SF16">
    <property type="entry name" value="LARGE RIBOSOMAL SUBUNIT PROTEIN BL17M"/>
    <property type="match status" value="1"/>
</dbReference>